<protein>
    <submittedName>
        <fullName evidence="2">Uncharacterized protein</fullName>
    </submittedName>
</protein>
<comment type="caution">
    <text evidence="2">The sequence shown here is derived from an EMBL/GenBank/DDBJ whole genome shotgun (WGS) entry which is preliminary data.</text>
</comment>
<keyword evidence="3" id="KW-1185">Reference proteome</keyword>
<reference evidence="3" key="1">
    <citation type="journal article" date="2017" name="bioRxiv">
        <title>Conservation of a gene cluster reveals novel cercosporin biosynthetic mechanisms and extends production to the genus Colletotrichum.</title>
        <authorList>
            <person name="de Jonge R."/>
            <person name="Ebert M.K."/>
            <person name="Huitt-Roehl C.R."/>
            <person name="Pal P."/>
            <person name="Suttle J.C."/>
            <person name="Spanner R.E."/>
            <person name="Neubauer J.D."/>
            <person name="Jurick W.M.II."/>
            <person name="Stott K.A."/>
            <person name="Secor G.A."/>
            <person name="Thomma B.P.H.J."/>
            <person name="Van de Peer Y."/>
            <person name="Townsend C.A."/>
            <person name="Bolton M.D."/>
        </authorList>
    </citation>
    <scope>NUCLEOTIDE SEQUENCE [LARGE SCALE GENOMIC DNA]</scope>
    <source>
        <strain evidence="3">CBS538.71</strain>
    </source>
</reference>
<sequence>MGILLDENGDPKAWASCLLCGLAAMGEDELEAEKDKKKRLEREARWKAERLASAQTNSQLPPAQPTADEETELHTADLIRPIVNNQPHRVHPMAATPADLPTFIITSPTIVETDTRSTTPHPQPHSRSTTPASMVRSSARSTAKTDSTHSRHDSPASTSSTKASQDSLTCPLCDSAAHTEDKCPRLEGIPILPTQGMARSSGRYYAASNKSTTGVVDKR</sequence>
<dbReference type="OrthoDB" id="3649767at2759"/>
<accession>A0A2S6BRW5</accession>
<feature type="region of interest" description="Disordered" evidence="1">
    <location>
        <begin position="44"/>
        <end position="72"/>
    </location>
</feature>
<gene>
    <name evidence="2" type="ORF">CBER1_07198</name>
</gene>
<feature type="compositionally biased region" description="Polar residues" evidence="1">
    <location>
        <begin position="155"/>
        <end position="168"/>
    </location>
</feature>
<evidence type="ECO:0000256" key="1">
    <source>
        <dbReference type="SAM" id="MobiDB-lite"/>
    </source>
</evidence>
<feature type="compositionally biased region" description="Polar residues" evidence="1">
    <location>
        <begin position="208"/>
        <end position="219"/>
    </location>
</feature>
<proteinExistence type="predicted"/>
<feature type="compositionally biased region" description="Polar residues" evidence="1">
    <location>
        <begin position="113"/>
        <end position="145"/>
    </location>
</feature>
<dbReference type="AlphaFoldDB" id="A0A2S6BRW5"/>
<organism evidence="2 3">
    <name type="scientific">Cercospora berteroae</name>
    <dbReference type="NCBI Taxonomy" id="357750"/>
    <lineage>
        <taxon>Eukaryota</taxon>
        <taxon>Fungi</taxon>
        <taxon>Dikarya</taxon>
        <taxon>Ascomycota</taxon>
        <taxon>Pezizomycotina</taxon>
        <taxon>Dothideomycetes</taxon>
        <taxon>Dothideomycetidae</taxon>
        <taxon>Mycosphaerellales</taxon>
        <taxon>Mycosphaerellaceae</taxon>
        <taxon>Cercospora</taxon>
    </lineage>
</organism>
<name>A0A2S6BRW5_9PEZI</name>
<dbReference type="Proteomes" id="UP000237631">
    <property type="component" value="Unassembled WGS sequence"/>
</dbReference>
<feature type="region of interest" description="Disordered" evidence="1">
    <location>
        <begin position="194"/>
        <end position="219"/>
    </location>
</feature>
<feature type="region of interest" description="Disordered" evidence="1">
    <location>
        <begin position="113"/>
        <end position="168"/>
    </location>
</feature>
<dbReference type="EMBL" id="PNEN01001790">
    <property type="protein sequence ID" value="PPJ50211.1"/>
    <property type="molecule type" value="Genomic_DNA"/>
</dbReference>
<evidence type="ECO:0000313" key="2">
    <source>
        <dbReference type="EMBL" id="PPJ50211.1"/>
    </source>
</evidence>
<evidence type="ECO:0000313" key="3">
    <source>
        <dbReference type="Proteomes" id="UP000237631"/>
    </source>
</evidence>